<dbReference type="PANTHER" id="PTHR18964">
    <property type="entry name" value="ROK (REPRESSOR, ORF, KINASE) FAMILY"/>
    <property type="match status" value="1"/>
</dbReference>
<evidence type="ECO:0000256" key="3">
    <source>
        <dbReference type="ARBA" id="ARBA00022629"/>
    </source>
</evidence>
<sequence length="386" mass="42575">MKKHDQDFMKRQNRLTVFQIIKNEQPISRAVIAKQTGMSPTTISRIVSELTEEGYVHEKEEQASTGRGRKSSLIELLDTAVISIGIELDRYQVHIGFIDVQGNVLCSGSCPRASNDTAEVTIARIADTIEALILDCDIDRRRVVGIGVGLPGIIDVDAGIVKFSVQLGWKNVRLSERLKELTGLQTVVDNELKVKALAEQLKGSAYGSNRTVLLGFGNGVGSALILDGEIYRGVTNSAGEIGHTTVDPEGMMCDCGKAGCLQTYINIPSLLSEASKIKPIHSIEELFAERRNGTRWANYLIDRALAYMAITINNVVSMYNPDSVILSGEILDKFPEVYEEITNLCYSQYIWEPLHDSFTIVRSKLHEHGVVIGSGLVAQDLYFQLN</sequence>
<dbReference type="InterPro" id="IPR036390">
    <property type="entry name" value="WH_DNA-bd_sf"/>
</dbReference>
<dbReference type="InterPro" id="IPR043129">
    <property type="entry name" value="ATPase_NBD"/>
</dbReference>
<dbReference type="Gene3D" id="3.30.420.40">
    <property type="match status" value="2"/>
</dbReference>
<dbReference type="SUPFAM" id="SSF46785">
    <property type="entry name" value="Winged helix' DNA-binding domain"/>
    <property type="match status" value="1"/>
</dbReference>
<evidence type="ECO:0000256" key="2">
    <source>
        <dbReference type="ARBA" id="ARBA00006479"/>
    </source>
</evidence>
<dbReference type="GO" id="GO:0003677">
    <property type="term" value="F:DNA binding"/>
    <property type="evidence" value="ECO:0007669"/>
    <property type="project" value="InterPro"/>
</dbReference>
<evidence type="ECO:0000259" key="4">
    <source>
        <dbReference type="SMART" id="SM00419"/>
    </source>
</evidence>
<comment type="function">
    <text evidence="1">Transcriptional repressor of xylose-utilizing enzymes.</text>
</comment>
<organism evidence="5 6">
    <name type="scientific">Paenibacillus solani</name>
    <dbReference type="NCBI Taxonomy" id="1705565"/>
    <lineage>
        <taxon>Bacteria</taxon>
        <taxon>Bacillati</taxon>
        <taxon>Bacillota</taxon>
        <taxon>Bacilli</taxon>
        <taxon>Bacillales</taxon>
        <taxon>Paenibacillaceae</taxon>
        <taxon>Paenibacillus</taxon>
    </lineage>
</organism>
<dbReference type="GO" id="GO:0042732">
    <property type="term" value="P:D-xylose metabolic process"/>
    <property type="evidence" value="ECO:0007669"/>
    <property type="project" value="UniProtKB-KW"/>
</dbReference>
<dbReference type="RefSeq" id="WP_053492842.1">
    <property type="nucleotide sequence ID" value="NZ_LIUT01000001.1"/>
</dbReference>
<dbReference type="AlphaFoldDB" id="A0A0M1P5X1"/>
<evidence type="ECO:0000256" key="1">
    <source>
        <dbReference type="ARBA" id="ARBA00002486"/>
    </source>
</evidence>
<evidence type="ECO:0000313" key="5">
    <source>
        <dbReference type="EMBL" id="KOR89812.1"/>
    </source>
</evidence>
<dbReference type="SUPFAM" id="SSF53067">
    <property type="entry name" value="Actin-like ATPase domain"/>
    <property type="match status" value="1"/>
</dbReference>
<dbReference type="Gene3D" id="1.10.10.10">
    <property type="entry name" value="Winged helix-like DNA-binding domain superfamily/Winged helix DNA-binding domain"/>
    <property type="match status" value="1"/>
</dbReference>
<evidence type="ECO:0000313" key="6">
    <source>
        <dbReference type="Proteomes" id="UP000036932"/>
    </source>
</evidence>
<keyword evidence="3" id="KW-0859">Xylose metabolism</keyword>
<dbReference type="InterPro" id="IPR036388">
    <property type="entry name" value="WH-like_DNA-bd_sf"/>
</dbReference>
<dbReference type="OrthoDB" id="9796533at2"/>
<reference evidence="6" key="1">
    <citation type="submission" date="2015-08" db="EMBL/GenBank/DDBJ databases">
        <title>Genome sequencing project for genomic taxonomy and phylogenomics of Bacillus-like bacteria.</title>
        <authorList>
            <person name="Liu B."/>
            <person name="Wang J."/>
            <person name="Zhu Y."/>
            <person name="Liu G."/>
            <person name="Chen Q."/>
            <person name="Chen Z."/>
            <person name="Lan J."/>
            <person name="Che J."/>
            <person name="Ge C."/>
            <person name="Shi H."/>
            <person name="Pan Z."/>
            <person name="Liu X."/>
        </authorList>
    </citation>
    <scope>NUCLEOTIDE SEQUENCE [LARGE SCALE GENOMIC DNA]</scope>
    <source>
        <strain evidence="6">FJAT-22460</strain>
    </source>
</reference>
<name>A0A0M1P5X1_9BACL</name>
<dbReference type="PANTHER" id="PTHR18964:SF149">
    <property type="entry name" value="BIFUNCTIONAL UDP-N-ACETYLGLUCOSAMINE 2-EPIMERASE_N-ACETYLMANNOSAMINE KINASE"/>
    <property type="match status" value="1"/>
</dbReference>
<feature type="domain" description="HTH crp-type" evidence="4">
    <location>
        <begin position="20"/>
        <end position="78"/>
    </location>
</feature>
<dbReference type="GO" id="GO:0006355">
    <property type="term" value="P:regulation of DNA-templated transcription"/>
    <property type="evidence" value="ECO:0007669"/>
    <property type="project" value="InterPro"/>
</dbReference>
<dbReference type="PATRIC" id="fig|1705565.3.peg.4445"/>
<comment type="caution">
    <text evidence="5">The sequence shown here is derived from an EMBL/GenBank/DDBJ whole genome shotgun (WGS) entry which is preliminary data.</text>
</comment>
<keyword evidence="6" id="KW-1185">Reference proteome</keyword>
<dbReference type="Pfam" id="PF13412">
    <property type="entry name" value="HTH_24"/>
    <property type="match status" value="1"/>
</dbReference>
<protein>
    <submittedName>
        <fullName evidence="5">ROK family transcriptional regulator</fullName>
    </submittedName>
</protein>
<comment type="similarity">
    <text evidence="2">Belongs to the ROK (NagC/XylR) family.</text>
</comment>
<accession>A0A0M1P5X1</accession>
<dbReference type="SMART" id="SM00419">
    <property type="entry name" value="HTH_CRP"/>
    <property type="match status" value="1"/>
</dbReference>
<dbReference type="InterPro" id="IPR012318">
    <property type="entry name" value="HTH_CRP"/>
</dbReference>
<dbReference type="Pfam" id="PF00480">
    <property type="entry name" value="ROK"/>
    <property type="match status" value="1"/>
</dbReference>
<gene>
    <name evidence="5" type="ORF">AM231_12135</name>
</gene>
<dbReference type="InterPro" id="IPR000600">
    <property type="entry name" value="ROK"/>
</dbReference>
<keyword evidence="3" id="KW-0119">Carbohydrate metabolism</keyword>
<dbReference type="Proteomes" id="UP000036932">
    <property type="component" value="Unassembled WGS sequence"/>
</dbReference>
<dbReference type="EMBL" id="LIUT01000001">
    <property type="protein sequence ID" value="KOR89812.1"/>
    <property type="molecule type" value="Genomic_DNA"/>
</dbReference>
<proteinExistence type="inferred from homology"/>